<dbReference type="EMBL" id="LIAE01010511">
    <property type="protein sequence ID" value="PAV59634.1"/>
    <property type="molecule type" value="Genomic_DNA"/>
</dbReference>
<organism evidence="3 4">
    <name type="scientific">Diploscapter pachys</name>
    <dbReference type="NCBI Taxonomy" id="2018661"/>
    <lineage>
        <taxon>Eukaryota</taxon>
        <taxon>Metazoa</taxon>
        <taxon>Ecdysozoa</taxon>
        <taxon>Nematoda</taxon>
        <taxon>Chromadorea</taxon>
        <taxon>Rhabditida</taxon>
        <taxon>Rhabditina</taxon>
        <taxon>Rhabditomorpha</taxon>
        <taxon>Rhabditoidea</taxon>
        <taxon>Rhabditidae</taxon>
        <taxon>Diploscapter</taxon>
    </lineage>
</organism>
<feature type="region of interest" description="Disordered" evidence="1">
    <location>
        <begin position="259"/>
        <end position="278"/>
    </location>
</feature>
<evidence type="ECO:0000313" key="4">
    <source>
        <dbReference type="Proteomes" id="UP000218231"/>
    </source>
</evidence>
<keyword evidence="4" id="KW-1185">Reference proteome</keyword>
<proteinExistence type="predicted"/>
<accession>A0A2A2JDE6</accession>
<sequence>MWLQWFRLKKMDNIESHLPEALASRFLSLPSDFEEDGPFRWQQVVLALKMSTTSSLNYYFEQLLQNHWVKKAMETYSSTKKWHPLVETMLETMEGWLQGLQGIGLLLDEKTAGMRQRGLTLAETAGKYIALPVVFFVNIVLFFFTNIVFFFANIALFVWMMIREAWQSVHDRVFYAVRICIGAAILFTQYVYSCGRYLLDLCEKTAQEKLSDSAQHDVISSMSKRVAKLKSDASLRASALRKRVNLTAVVSNGFSASTPKANGSANSASASTSTSAPH</sequence>
<name>A0A2A2JDE6_9BILA</name>
<evidence type="ECO:0000256" key="1">
    <source>
        <dbReference type="SAM" id="MobiDB-lite"/>
    </source>
</evidence>
<gene>
    <name evidence="3" type="ORF">WR25_17497</name>
</gene>
<feature type="transmembrane region" description="Helical" evidence="2">
    <location>
        <begin position="173"/>
        <end position="192"/>
    </location>
</feature>
<protein>
    <submittedName>
        <fullName evidence="3">Uncharacterized protein</fullName>
    </submittedName>
</protein>
<keyword evidence="2" id="KW-0812">Transmembrane</keyword>
<keyword evidence="2" id="KW-1133">Transmembrane helix</keyword>
<dbReference type="AlphaFoldDB" id="A0A2A2JDE6"/>
<dbReference type="OrthoDB" id="5869556at2759"/>
<evidence type="ECO:0000256" key="2">
    <source>
        <dbReference type="SAM" id="Phobius"/>
    </source>
</evidence>
<reference evidence="3 4" key="1">
    <citation type="journal article" date="2017" name="Curr. Biol.">
        <title>Genome architecture and evolution of a unichromosomal asexual nematode.</title>
        <authorList>
            <person name="Fradin H."/>
            <person name="Zegar C."/>
            <person name="Gutwein M."/>
            <person name="Lucas J."/>
            <person name="Kovtun M."/>
            <person name="Corcoran D."/>
            <person name="Baugh L.R."/>
            <person name="Kiontke K."/>
            <person name="Gunsalus K."/>
            <person name="Fitch D.H."/>
            <person name="Piano F."/>
        </authorList>
    </citation>
    <scope>NUCLEOTIDE SEQUENCE [LARGE SCALE GENOMIC DNA]</scope>
    <source>
        <strain evidence="3">PF1309</strain>
    </source>
</reference>
<dbReference type="Proteomes" id="UP000218231">
    <property type="component" value="Unassembled WGS sequence"/>
</dbReference>
<feature type="transmembrane region" description="Helical" evidence="2">
    <location>
        <begin position="128"/>
        <end position="161"/>
    </location>
</feature>
<feature type="compositionally biased region" description="Low complexity" evidence="1">
    <location>
        <begin position="261"/>
        <end position="278"/>
    </location>
</feature>
<comment type="caution">
    <text evidence="3">The sequence shown here is derived from an EMBL/GenBank/DDBJ whole genome shotgun (WGS) entry which is preliminary data.</text>
</comment>
<evidence type="ECO:0000313" key="3">
    <source>
        <dbReference type="EMBL" id="PAV59634.1"/>
    </source>
</evidence>
<keyword evidence="2" id="KW-0472">Membrane</keyword>